<organism evidence="4 5">
    <name type="scientific">Dictyobacter aurantiacus</name>
    <dbReference type="NCBI Taxonomy" id="1936993"/>
    <lineage>
        <taxon>Bacteria</taxon>
        <taxon>Bacillati</taxon>
        <taxon>Chloroflexota</taxon>
        <taxon>Ktedonobacteria</taxon>
        <taxon>Ktedonobacterales</taxon>
        <taxon>Dictyobacteraceae</taxon>
        <taxon>Dictyobacter</taxon>
    </lineage>
</organism>
<evidence type="ECO:0000259" key="3">
    <source>
        <dbReference type="Pfam" id="PF00561"/>
    </source>
</evidence>
<dbReference type="InterPro" id="IPR029058">
    <property type="entry name" value="AB_hydrolase_fold"/>
</dbReference>
<protein>
    <submittedName>
        <fullName evidence="4">Alpha/beta hydrolase</fullName>
    </submittedName>
</protein>
<accession>A0A401ZHW9</accession>
<dbReference type="Proteomes" id="UP000287224">
    <property type="component" value="Unassembled WGS sequence"/>
</dbReference>
<feature type="domain" description="AB hydrolase-1" evidence="3">
    <location>
        <begin position="37"/>
        <end position="143"/>
    </location>
</feature>
<dbReference type="EMBL" id="BIFQ01000001">
    <property type="protein sequence ID" value="GCE06434.1"/>
    <property type="molecule type" value="Genomic_DNA"/>
</dbReference>
<evidence type="ECO:0000256" key="1">
    <source>
        <dbReference type="ARBA" id="ARBA00022801"/>
    </source>
</evidence>
<dbReference type="PANTHER" id="PTHR22946:SF9">
    <property type="entry name" value="POLYKETIDE TRANSFERASE AF380"/>
    <property type="match status" value="1"/>
</dbReference>
<keyword evidence="5" id="KW-1185">Reference proteome</keyword>
<keyword evidence="1 4" id="KW-0378">Hydrolase</keyword>
<gene>
    <name evidence="4" type="ORF">KDAU_37630</name>
</gene>
<dbReference type="OrthoDB" id="9780269at2"/>
<evidence type="ECO:0000313" key="4">
    <source>
        <dbReference type="EMBL" id="GCE06434.1"/>
    </source>
</evidence>
<dbReference type="AlphaFoldDB" id="A0A401ZHW9"/>
<dbReference type="Pfam" id="PF00561">
    <property type="entry name" value="Abhydrolase_1"/>
    <property type="match status" value="1"/>
</dbReference>
<dbReference type="InterPro" id="IPR000073">
    <property type="entry name" value="AB_hydrolase_1"/>
</dbReference>
<proteinExistence type="inferred from homology"/>
<dbReference type="SUPFAM" id="SSF53474">
    <property type="entry name" value="alpha/beta-Hydrolases"/>
    <property type="match status" value="1"/>
</dbReference>
<evidence type="ECO:0000313" key="5">
    <source>
        <dbReference type="Proteomes" id="UP000287224"/>
    </source>
</evidence>
<dbReference type="InterPro" id="IPR050261">
    <property type="entry name" value="FrsA_esterase"/>
</dbReference>
<evidence type="ECO:0000256" key="2">
    <source>
        <dbReference type="ARBA" id="ARBA00038115"/>
    </source>
</evidence>
<sequence length="223" mass="24370">MTSSVQAERPITFHSKGQPAFLLEGVVHAPLKAEHAPIVIICHPQPASSDMNDILNVALAKQLAEEGMIVLRFNFRGVGRSQGQQTDGRLEPLDLAGAIDAALTFPGVNPAKLCVVGHGFGAYTTMLYAPFDMRVRTIVAISLPLFRVSSGFPRQFERPKLFVTGEFDEICPLYKLEPFVEQQTGPKGIKVIVGARHLMRGYEQPAVQAISKYIKTWAGMPGV</sequence>
<dbReference type="Gene3D" id="3.40.50.1820">
    <property type="entry name" value="alpha/beta hydrolase"/>
    <property type="match status" value="1"/>
</dbReference>
<dbReference type="GO" id="GO:0052689">
    <property type="term" value="F:carboxylic ester hydrolase activity"/>
    <property type="evidence" value="ECO:0007669"/>
    <property type="project" value="UniProtKB-ARBA"/>
</dbReference>
<name>A0A401ZHW9_9CHLR</name>
<dbReference type="RefSeq" id="WP_126597379.1">
    <property type="nucleotide sequence ID" value="NZ_BIFQ01000001.1"/>
</dbReference>
<comment type="similarity">
    <text evidence="2">Belongs to the AB hydrolase superfamily. FUS2 hydrolase family.</text>
</comment>
<comment type="caution">
    <text evidence="4">The sequence shown here is derived from an EMBL/GenBank/DDBJ whole genome shotgun (WGS) entry which is preliminary data.</text>
</comment>
<reference evidence="5" key="1">
    <citation type="submission" date="2018-12" db="EMBL/GenBank/DDBJ databases">
        <title>Tengunoibacter tsumagoiensis gen. nov., sp. nov., Dictyobacter kobayashii sp. nov., D. alpinus sp. nov., and D. joshuensis sp. nov. and description of Dictyobacteraceae fam. nov. within the order Ktedonobacterales isolated from Tengu-no-mugimeshi.</title>
        <authorList>
            <person name="Wang C.M."/>
            <person name="Zheng Y."/>
            <person name="Sakai Y."/>
            <person name="Toyoda A."/>
            <person name="Minakuchi Y."/>
            <person name="Abe K."/>
            <person name="Yokota A."/>
            <person name="Yabe S."/>
        </authorList>
    </citation>
    <scope>NUCLEOTIDE SEQUENCE [LARGE SCALE GENOMIC DNA]</scope>
    <source>
        <strain evidence="5">S-27</strain>
    </source>
</reference>
<dbReference type="PANTHER" id="PTHR22946">
    <property type="entry name" value="DIENELACTONE HYDROLASE DOMAIN-CONTAINING PROTEIN-RELATED"/>
    <property type="match status" value="1"/>
</dbReference>